<sequence>MDPVNISVCNFCKRLLLHGVLITMLSVMRRHPVVPMTMVLVLSLSTALTLPNEKSDKSDEADEADEDAEDAADDDAFVVRH</sequence>
<evidence type="ECO:0000313" key="2">
    <source>
        <dbReference type="EMBL" id="JAI05829.1"/>
    </source>
</evidence>
<reference evidence="2" key="2">
    <citation type="journal article" date="2015" name="Fish Shellfish Immunol.">
        <title>Early steps in the European eel (Anguilla anguilla)-Vibrio vulnificus interaction in the gills: Role of the RtxA13 toxin.</title>
        <authorList>
            <person name="Callol A."/>
            <person name="Pajuelo D."/>
            <person name="Ebbesson L."/>
            <person name="Teles M."/>
            <person name="MacKenzie S."/>
            <person name="Amaro C."/>
        </authorList>
    </citation>
    <scope>NUCLEOTIDE SEQUENCE</scope>
</reference>
<dbReference type="AlphaFoldDB" id="A0A0E9XVW3"/>
<dbReference type="EMBL" id="GBXM01002749">
    <property type="protein sequence ID" value="JAI05829.1"/>
    <property type="molecule type" value="Transcribed_RNA"/>
</dbReference>
<protein>
    <submittedName>
        <fullName evidence="2">Uncharacterized protein</fullName>
    </submittedName>
</protein>
<reference evidence="2" key="1">
    <citation type="submission" date="2014-11" db="EMBL/GenBank/DDBJ databases">
        <authorList>
            <person name="Amaro Gonzalez C."/>
        </authorList>
    </citation>
    <scope>NUCLEOTIDE SEQUENCE</scope>
</reference>
<organism evidence="2">
    <name type="scientific">Anguilla anguilla</name>
    <name type="common">European freshwater eel</name>
    <name type="synonym">Muraena anguilla</name>
    <dbReference type="NCBI Taxonomy" id="7936"/>
    <lineage>
        <taxon>Eukaryota</taxon>
        <taxon>Metazoa</taxon>
        <taxon>Chordata</taxon>
        <taxon>Craniata</taxon>
        <taxon>Vertebrata</taxon>
        <taxon>Euteleostomi</taxon>
        <taxon>Actinopterygii</taxon>
        <taxon>Neopterygii</taxon>
        <taxon>Teleostei</taxon>
        <taxon>Anguilliformes</taxon>
        <taxon>Anguillidae</taxon>
        <taxon>Anguilla</taxon>
    </lineage>
</organism>
<feature type="region of interest" description="Disordered" evidence="1">
    <location>
        <begin position="50"/>
        <end position="81"/>
    </location>
</feature>
<evidence type="ECO:0000256" key="1">
    <source>
        <dbReference type="SAM" id="MobiDB-lite"/>
    </source>
</evidence>
<accession>A0A0E9XVW3</accession>
<proteinExistence type="predicted"/>
<name>A0A0E9XVW3_ANGAN</name>
<feature type="compositionally biased region" description="Acidic residues" evidence="1">
    <location>
        <begin position="59"/>
        <end position="81"/>
    </location>
</feature>